<reference evidence="4 5" key="1">
    <citation type="submission" date="2020-01" db="EMBL/GenBank/DDBJ databases">
        <title>Genomes assembled from Gulf of Kutch pelagic sediment metagenomes.</title>
        <authorList>
            <person name="Chandrashekar M."/>
            <person name="Mahajan M.S."/>
            <person name="Dave K.J."/>
            <person name="Vatsa P."/>
            <person name="Nathani N.M."/>
        </authorList>
    </citation>
    <scope>NUCLEOTIDE SEQUENCE [LARGE SCALE GENOMIC DNA]</scope>
    <source>
        <strain evidence="4">KS3-K002</strain>
    </source>
</reference>
<evidence type="ECO:0000313" key="5">
    <source>
        <dbReference type="Proteomes" id="UP000702544"/>
    </source>
</evidence>
<dbReference type="InterPro" id="IPR001096">
    <property type="entry name" value="Peptidase_C13"/>
</dbReference>
<evidence type="ECO:0008006" key="6">
    <source>
        <dbReference type="Google" id="ProtNLM"/>
    </source>
</evidence>
<evidence type="ECO:0000256" key="3">
    <source>
        <dbReference type="SAM" id="SignalP"/>
    </source>
</evidence>
<feature type="signal peptide" evidence="3">
    <location>
        <begin position="1"/>
        <end position="20"/>
    </location>
</feature>
<dbReference type="Proteomes" id="UP000702544">
    <property type="component" value="Unassembled WGS sequence"/>
</dbReference>
<keyword evidence="1" id="KW-0175">Coiled coil</keyword>
<comment type="caution">
    <text evidence="4">The sequence shown here is derived from an EMBL/GenBank/DDBJ whole genome shotgun (WGS) entry which is preliminary data.</text>
</comment>
<proteinExistence type="predicted"/>
<dbReference type="GO" id="GO:0008233">
    <property type="term" value="F:peptidase activity"/>
    <property type="evidence" value="ECO:0007669"/>
    <property type="project" value="InterPro"/>
</dbReference>
<dbReference type="AlphaFoldDB" id="A0AAE5CAG5"/>
<protein>
    <recommendedName>
        <fullName evidence="6">Caspase domain-containing protein</fullName>
    </recommendedName>
</protein>
<feature type="coiled-coil region" evidence="1">
    <location>
        <begin position="276"/>
        <end position="329"/>
    </location>
</feature>
<evidence type="ECO:0000256" key="1">
    <source>
        <dbReference type="SAM" id="Coils"/>
    </source>
</evidence>
<sequence length="332" mass="35639">MRMIALTAVLSMLLPTGAAAQSHLIVVSGLGGQPGYSQTLHEWATGLSAAAQERWGVPEANVTYLAEKVERDPTRIDARSTWENVQAAVRETAARAGPDDVIFIVLMGHGTVGVAGAKLNLPGPDPTAADFDALLDELPTRKVALVNTASASGEFIPALASENRVVITATRSGRERNQTIFARYFVEAYAGDGADVDKDGRVSALEAFNYARREVERLYESENRLLTEHALLEDDGDGEGSREPGPDAGDGRLASRLFLAGAPAAAAAGADADPRLAELYNERRALEEAVADLRARKDEMDPAAYEAELERLLLELAMKTREIRQREEEGGG</sequence>
<gene>
    <name evidence="4" type="ORF">GWO12_05655</name>
</gene>
<feature type="region of interest" description="Disordered" evidence="2">
    <location>
        <begin position="230"/>
        <end position="252"/>
    </location>
</feature>
<evidence type="ECO:0000256" key="2">
    <source>
        <dbReference type="SAM" id="MobiDB-lite"/>
    </source>
</evidence>
<accession>A0AAE5CAG5</accession>
<dbReference type="EMBL" id="JAACAK010000046">
    <property type="protein sequence ID" value="NIR74582.1"/>
    <property type="molecule type" value="Genomic_DNA"/>
</dbReference>
<dbReference type="Pfam" id="PF01650">
    <property type="entry name" value="Peptidase_C13"/>
    <property type="match status" value="1"/>
</dbReference>
<name>A0AAE5CAG5_9BACT</name>
<keyword evidence="3" id="KW-0732">Signal</keyword>
<dbReference type="GO" id="GO:0006508">
    <property type="term" value="P:proteolysis"/>
    <property type="evidence" value="ECO:0007669"/>
    <property type="project" value="InterPro"/>
</dbReference>
<feature type="chain" id="PRO_5042086191" description="Caspase domain-containing protein" evidence="3">
    <location>
        <begin position="21"/>
        <end position="332"/>
    </location>
</feature>
<evidence type="ECO:0000313" key="4">
    <source>
        <dbReference type="EMBL" id="NIR74582.1"/>
    </source>
</evidence>
<organism evidence="4 5">
    <name type="scientific">Candidatus Kutchimonas denitrificans</name>
    <dbReference type="NCBI Taxonomy" id="3056748"/>
    <lineage>
        <taxon>Bacteria</taxon>
        <taxon>Pseudomonadati</taxon>
        <taxon>Gemmatimonadota</taxon>
        <taxon>Gemmatimonadia</taxon>
        <taxon>Candidatus Palauibacterales</taxon>
        <taxon>Candidatus Palauibacteraceae</taxon>
        <taxon>Candidatus Kutchimonas</taxon>
    </lineage>
</organism>